<name>A0A1Q8QZ74_9FIRM</name>
<dbReference type="Proteomes" id="UP000186102">
    <property type="component" value="Unassembled WGS sequence"/>
</dbReference>
<protein>
    <recommendedName>
        <fullName evidence="3">DUF2848 domain-containing protein</fullName>
    </recommendedName>
</protein>
<gene>
    <name evidence="1" type="ORF">DSOL_1395</name>
</gene>
<comment type="caution">
    <text evidence="1">The sequence shown here is derived from an EMBL/GenBank/DDBJ whole genome shotgun (WGS) entry which is preliminary data.</text>
</comment>
<dbReference type="Pfam" id="PF11010">
    <property type="entry name" value="DUF2848"/>
    <property type="match status" value="1"/>
</dbReference>
<evidence type="ECO:0008006" key="3">
    <source>
        <dbReference type="Google" id="ProtNLM"/>
    </source>
</evidence>
<reference evidence="1 2" key="1">
    <citation type="submission" date="2016-09" db="EMBL/GenBank/DDBJ databases">
        <title>Complete genome of Desulfosporosinus sp. OL.</title>
        <authorList>
            <person name="Mardanov A."/>
            <person name="Beletsky A."/>
            <person name="Panova A."/>
            <person name="Karnachuk O."/>
            <person name="Ravin N."/>
        </authorList>
    </citation>
    <scope>NUCLEOTIDE SEQUENCE [LARGE SCALE GENOMIC DNA]</scope>
    <source>
        <strain evidence="1 2">OL</strain>
    </source>
</reference>
<evidence type="ECO:0000313" key="1">
    <source>
        <dbReference type="EMBL" id="OLN32644.1"/>
    </source>
</evidence>
<organism evidence="1 2">
    <name type="scientific">Desulfosporosinus metallidurans</name>
    <dbReference type="NCBI Taxonomy" id="1888891"/>
    <lineage>
        <taxon>Bacteria</taxon>
        <taxon>Bacillati</taxon>
        <taxon>Bacillota</taxon>
        <taxon>Clostridia</taxon>
        <taxon>Eubacteriales</taxon>
        <taxon>Desulfitobacteriaceae</taxon>
        <taxon>Desulfosporosinus</taxon>
    </lineage>
</organism>
<dbReference type="STRING" id="1888891.DSOL_1395"/>
<dbReference type="InterPro" id="IPR021269">
    <property type="entry name" value="DUF2848"/>
</dbReference>
<keyword evidence="2" id="KW-1185">Reference proteome</keyword>
<evidence type="ECO:0000313" key="2">
    <source>
        <dbReference type="Proteomes" id="UP000186102"/>
    </source>
</evidence>
<dbReference type="AlphaFoldDB" id="A0A1Q8QZ74"/>
<accession>A0A1Q8QZ74</accession>
<proteinExistence type="predicted"/>
<sequence>MTNFTFFINGDPEQKLEFMTKRILNGGFIGRNQEQVKKHIQELAELGVPAPKETPVFYPLLPNKLTTNQELEVVGTGNSGEVEFVLLYTAEGLFVGVGSDHTDRDLEKSSILKSKQVYPNIMCPDVWSYDDVIDHWDELEMRSWLGSAKEILYQEGTLAQLMRPEDLRERAESLIAGELQGTVLFSGTLATLEELRFNEYFNMELLDRKRNKKLTYSYKVQPLKWFKGELEG</sequence>
<dbReference type="EMBL" id="MLBF01000007">
    <property type="protein sequence ID" value="OLN32644.1"/>
    <property type="molecule type" value="Genomic_DNA"/>
</dbReference>
<dbReference type="RefSeq" id="WP_075364120.1">
    <property type="nucleotide sequence ID" value="NZ_MLBF01000007.1"/>
</dbReference>